<reference evidence="3" key="1">
    <citation type="submission" date="2022-07" db="EMBL/GenBank/DDBJ databases">
        <authorList>
            <person name="Macas J."/>
            <person name="Novak P."/>
            <person name="Neumann P."/>
        </authorList>
    </citation>
    <scope>NUCLEOTIDE SEQUENCE</scope>
</reference>
<feature type="compositionally biased region" description="Basic and acidic residues" evidence="1">
    <location>
        <begin position="11"/>
        <end position="20"/>
    </location>
</feature>
<dbReference type="PANTHER" id="PTHR31860">
    <property type="entry name" value="HEAT-INDUCIBLE TRANSCRIPTION REPRESSOR (DUF639)-RELATED"/>
    <property type="match status" value="1"/>
</dbReference>
<protein>
    <recommendedName>
        <fullName evidence="5">DUF639 domain-containing protein</fullName>
    </recommendedName>
</protein>
<gene>
    <name evidence="3" type="ORF">CEPIT_LOCUS43530</name>
</gene>
<keyword evidence="2" id="KW-1133">Transmembrane helix</keyword>
<dbReference type="PANTHER" id="PTHR31860:SF4">
    <property type="entry name" value="OS02G0637800 PROTEIN"/>
    <property type="match status" value="1"/>
</dbReference>
<comment type="caution">
    <text evidence="3">The sequence shown here is derived from an EMBL/GenBank/DDBJ whole genome shotgun (WGS) entry which is preliminary data.</text>
</comment>
<keyword evidence="4" id="KW-1185">Reference proteome</keyword>
<organism evidence="3 4">
    <name type="scientific">Cuscuta epithymum</name>
    <dbReference type="NCBI Taxonomy" id="186058"/>
    <lineage>
        <taxon>Eukaryota</taxon>
        <taxon>Viridiplantae</taxon>
        <taxon>Streptophyta</taxon>
        <taxon>Embryophyta</taxon>
        <taxon>Tracheophyta</taxon>
        <taxon>Spermatophyta</taxon>
        <taxon>Magnoliopsida</taxon>
        <taxon>eudicotyledons</taxon>
        <taxon>Gunneridae</taxon>
        <taxon>Pentapetalae</taxon>
        <taxon>asterids</taxon>
        <taxon>lamiids</taxon>
        <taxon>Solanales</taxon>
        <taxon>Convolvulaceae</taxon>
        <taxon>Cuscuteae</taxon>
        <taxon>Cuscuta</taxon>
        <taxon>Cuscuta subgen. Cuscuta</taxon>
    </lineage>
</organism>
<evidence type="ECO:0000256" key="1">
    <source>
        <dbReference type="SAM" id="MobiDB-lite"/>
    </source>
</evidence>
<proteinExistence type="predicted"/>
<evidence type="ECO:0000256" key="2">
    <source>
        <dbReference type="SAM" id="Phobius"/>
    </source>
</evidence>
<evidence type="ECO:0008006" key="5">
    <source>
        <dbReference type="Google" id="ProtNLM"/>
    </source>
</evidence>
<evidence type="ECO:0000313" key="3">
    <source>
        <dbReference type="EMBL" id="CAH9147165.1"/>
    </source>
</evidence>
<dbReference type="EMBL" id="CAMAPF010001122">
    <property type="protein sequence ID" value="CAH9147165.1"/>
    <property type="molecule type" value="Genomic_DNA"/>
</dbReference>
<dbReference type="AlphaFoldDB" id="A0AAV0GGS6"/>
<keyword evidence="2" id="KW-0472">Membrane</keyword>
<name>A0AAV0GGS6_9ASTE</name>
<accession>A0AAV0GGS6</accession>
<feature type="transmembrane region" description="Helical" evidence="2">
    <location>
        <begin position="580"/>
        <end position="597"/>
    </location>
</feature>
<feature type="transmembrane region" description="Helical" evidence="2">
    <location>
        <begin position="663"/>
        <end position="688"/>
    </location>
</feature>
<dbReference type="Proteomes" id="UP001152523">
    <property type="component" value="Unassembled WGS sequence"/>
</dbReference>
<keyword evidence="2" id="KW-0812">Transmembrane</keyword>
<dbReference type="InterPro" id="IPR006927">
    <property type="entry name" value="DUF639"/>
</dbReference>
<dbReference type="Pfam" id="PF04842">
    <property type="entry name" value="DUF639"/>
    <property type="match status" value="1"/>
</dbReference>
<evidence type="ECO:0000313" key="4">
    <source>
        <dbReference type="Proteomes" id="UP001152523"/>
    </source>
</evidence>
<feature type="region of interest" description="Disordered" evidence="1">
    <location>
        <begin position="1"/>
        <end position="24"/>
    </location>
</feature>
<sequence>MTTSTGTGSDAEERSNKDHGSPNNNALSLLKSFFSINGNKSKKVADGETVADGDVSLDPPLPFLSTLANSVASRCSKILHISLEELQNRFDSELPDNLKQPSLYARNFLEYCSYEALRETTKHTNYLWDNNFRRLTFDMMLAWEAPSREHEVVEPESSTNVQEGEDDGRSIFYSSSTKMAVEVDDKKTIGAESFARIAPACVVVADIITVGNLFVALTCSSGHRLHFLVYEKYLRSLEKVIKAVNAVASHNMSNLSLMEDEVILDVDGIVPTQPVFQHIGLSAWPGRLSLSNHALYFEPGVGLYDKALRYDLAIDMEQVIKPELTGPLGARIFDKAVMYKSSSMAEPVCFEFPEFKGSSRRDYWLDICLEILRAHKFIRRYNLTDCARFEALARALLGILRYRAVREAFHVSPSNYNTLLCFNLAESLPGGDAILETLSNHLVVMTSAGLRRSFLGSPKATKQAPVSHYMLHRLGILSLKDVVMEDVTSEAGIACVGETHPLEVAVKMSRKDIGRAEAAQETIDRVKVEGIDSNLAVMQELLFPLIGLLNHLKYLASWKDPWKSVTFLMCICYATIKGCITYVLPSIMVLFAVAMLWRRLARKGSTLEPLKVNTPPPKNAVEQLLTLQEAFAQVEALIQGGNIVLLKIRALLFAVVPQATDKAVLLLLFLAVVIAFAPLKQVMLISFLEHFTRQMPLRRNSSEKFIRRIREWWSRIPAAPVQLIKLDDKKRK</sequence>